<keyword evidence="9 15" id="KW-0418">Kinase</keyword>
<dbReference type="PRINTS" id="PR00344">
    <property type="entry name" value="BCTRLSENSOR"/>
</dbReference>
<dbReference type="SUPFAM" id="SSF55874">
    <property type="entry name" value="ATPase domain of HSP90 chaperone/DNA topoisomerase II/histidine kinase"/>
    <property type="match status" value="1"/>
</dbReference>
<dbReference type="SMART" id="SM00387">
    <property type="entry name" value="HATPase_c"/>
    <property type="match status" value="1"/>
</dbReference>
<dbReference type="Pfam" id="PF00512">
    <property type="entry name" value="HisKA"/>
    <property type="match status" value="1"/>
</dbReference>
<organism evidence="15 16">
    <name type="scientific">Candidatus Mediterraneibacter gallistercoris</name>
    <dbReference type="NCBI Taxonomy" id="2838671"/>
    <lineage>
        <taxon>Bacteria</taxon>
        <taxon>Bacillati</taxon>
        <taxon>Bacillota</taxon>
        <taxon>Clostridia</taxon>
        <taxon>Lachnospirales</taxon>
        <taxon>Lachnospiraceae</taxon>
        <taxon>Mediterraneibacter</taxon>
    </lineage>
</organism>
<dbReference type="InterPro" id="IPR004358">
    <property type="entry name" value="Sig_transdc_His_kin-like_C"/>
</dbReference>
<dbReference type="Gene3D" id="1.10.287.130">
    <property type="match status" value="1"/>
</dbReference>
<keyword evidence="4" id="KW-1003">Cell membrane</keyword>
<keyword evidence="12" id="KW-0902">Two-component regulatory system</keyword>
<sequence>MVFWLCCLIGILTLIILILIIKICLLKKSADEIADAFADRVRSDTNTLIDISSRDRHMRKLADSINRELLLLQDDRRRCQQGDKDLKNAVTNISHDLRTPLTAICGYLDLLDREETSDAVSRYLKIIRGRTENMRQLTEELFRYSVFTTVSGGTPDEPVILNRCLEDSISALYASLKQKHITPEITMPEQKINRMLNRSALSRVFENIINNAVKYSDGDLVITLSEDGEIIFANHASQLDEIKAGRLFDRFYTVETASAESTGLGLSIAKVLTEQMGGEISAEYEDGIIRVRINFPKTCFV</sequence>
<evidence type="ECO:0000256" key="8">
    <source>
        <dbReference type="ARBA" id="ARBA00022741"/>
    </source>
</evidence>
<evidence type="ECO:0000313" key="16">
    <source>
        <dbReference type="Proteomes" id="UP000823895"/>
    </source>
</evidence>
<comment type="catalytic activity">
    <reaction evidence="1">
        <text>ATP + protein L-histidine = ADP + protein N-phospho-L-histidine.</text>
        <dbReference type="EC" id="2.7.13.3"/>
    </reaction>
</comment>
<dbReference type="SMART" id="SM00388">
    <property type="entry name" value="HisKA"/>
    <property type="match status" value="1"/>
</dbReference>
<comment type="subcellular location">
    <subcellularLocation>
        <location evidence="2">Cell membrane</location>
        <topology evidence="2">Multi-pass membrane protein</topology>
    </subcellularLocation>
</comment>
<accession>A0A9D2T2P2</accession>
<keyword evidence="5" id="KW-0597">Phosphoprotein</keyword>
<gene>
    <name evidence="15" type="ORF">H9756_11495</name>
</gene>
<dbReference type="InterPro" id="IPR005467">
    <property type="entry name" value="His_kinase_dom"/>
</dbReference>
<dbReference type="CDD" id="cd00082">
    <property type="entry name" value="HisKA"/>
    <property type="match status" value="1"/>
</dbReference>
<dbReference type="AlphaFoldDB" id="A0A9D2T2P2"/>
<evidence type="ECO:0000259" key="14">
    <source>
        <dbReference type="PROSITE" id="PS50109"/>
    </source>
</evidence>
<evidence type="ECO:0000256" key="5">
    <source>
        <dbReference type="ARBA" id="ARBA00022553"/>
    </source>
</evidence>
<evidence type="ECO:0000256" key="13">
    <source>
        <dbReference type="ARBA" id="ARBA00023136"/>
    </source>
</evidence>
<evidence type="ECO:0000256" key="10">
    <source>
        <dbReference type="ARBA" id="ARBA00022840"/>
    </source>
</evidence>
<dbReference type="InterPro" id="IPR003661">
    <property type="entry name" value="HisK_dim/P_dom"/>
</dbReference>
<evidence type="ECO:0000256" key="2">
    <source>
        <dbReference type="ARBA" id="ARBA00004651"/>
    </source>
</evidence>
<dbReference type="EC" id="2.7.13.3" evidence="3"/>
<evidence type="ECO:0000256" key="1">
    <source>
        <dbReference type="ARBA" id="ARBA00000085"/>
    </source>
</evidence>
<dbReference type="PANTHER" id="PTHR45528">
    <property type="entry name" value="SENSOR HISTIDINE KINASE CPXA"/>
    <property type="match status" value="1"/>
</dbReference>
<reference evidence="15" key="2">
    <citation type="submission" date="2021-04" db="EMBL/GenBank/DDBJ databases">
        <authorList>
            <person name="Gilroy R."/>
        </authorList>
    </citation>
    <scope>NUCLEOTIDE SEQUENCE</scope>
    <source>
        <strain evidence="15">CHK165-2605</strain>
    </source>
</reference>
<name>A0A9D2T2P2_9FIRM</name>
<reference evidence="15" key="1">
    <citation type="journal article" date="2021" name="PeerJ">
        <title>Extensive microbial diversity within the chicken gut microbiome revealed by metagenomics and culture.</title>
        <authorList>
            <person name="Gilroy R."/>
            <person name="Ravi A."/>
            <person name="Getino M."/>
            <person name="Pursley I."/>
            <person name="Horton D.L."/>
            <person name="Alikhan N.F."/>
            <person name="Baker D."/>
            <person name="Gharbi K."/>
            <person name="Hall N."/>
            <person name="Watson M."/>
            <person name="Adriaenssens E.M."/>
            <person name="Foster-Nyarko E."/>
            <person name="Jarju S."/>
            <person name="Secka A."/>
            <person name="Antonio M."/>
            <person name="Oren A."/>
            <person name="Chaudhuri R.R."/>
            <person name="La Ragione R."/>
            <person name="Hildebrand F."/>
            <person name="Pallen M.J."/>
        </authorList>
    </citation>
    <scope>NUCLEOTIDE SEQUENCE</scope>
    <source>
        <strain evidence="15">CHK165-2605</strain>
    </source>
</reference>
<dbReference type="EMBL" id="DWWI01000239">
    <property type="protein sequence ID" value="HJC44277.1"/>
    <property type="molecule type" value="Genomic_DNA"/>
</dbReference>
<dbReference type="InterPro" id="IPR036097">
    <property type="entry name" value="HisK_dim/P_sf"/>
</dbReference>
<dbReference type="SUPFAM" id="SSF47384">
    <property type="entry name" value="Homodimeric domain of signal transducing histidine kinase"/>
    <property type="match status" value="1"/>
</dbReference>
<dbReference type="Proteomes" id="UP000823895">
    <property type="component" value="Unassembled WGS sequence"/>
</dbReference>
<evidence type="ECO:0000313" key="15">
    <source>
        <dbReference type="EMBL" id="HJC44277.1"/>
    </source>
</evidence>
<keyword evidence="11" id="KW-1133">Transmembrane helix</keyword>
<dbReference type="Gene3D" id="3.30.565.10">
    <property type="entry name" value="Histidine kinase-like ATPase, C-terminal domain"/>
    <property type="match status" value="1"/>
</dbReference>
<keyword evidence="8" id="KW-0547">Nucleotide-binding</keyword>
<evidence type="ECO:0000256" key="11">
    <source>
        <dbReference type="ARBA" id="ARBA00022989"/>
    </source>
</evidence>
<dbReference type="InterPro" id="IPR003594">
    <property type="entry name" value="HATPase_dom"/>
</dbReference>
<dbReference type="PROSITE" id="PS50109">
    <property type="entry name" value="HIS_KIN"/>
    <property type="match status" value="1"/>
</dbReference>
<keyword evidence="6" id="KW-0808">Transferase</keyword>
<dbReference type="Pfam" id="PF02518">
    <property type="entry name" value="HATPase_c"/>
    <property type="match status" value="1"/>
</dbReference>
<evidence type="ECO:0000256" key="9">
    <source>
        <dbReference type="ARBA" id="ARBA00022777"/>
    </source>
</evidence>
<keyword evidence="13" id="KW-0472">Membrane</keyword>
<dbReference type="GO" id="GO:0005886">
    <property type="term" value="C:plasma membrane"/>
    <property type="evidence" value="ECO:0007669"/>
    <property type="project" value="UniProtKB-SubCell"/>
</dbReference>
<evidence type="ECO:0000256" key="3">
    <source>
        <dbReference type="ARBA" id="ARBA00012438"/>
    </source>
</evidence>
<feature type="domain" description="Histidine kinase" evidence="14">
    <location>
        <begin position="92"/>
        <end position="299"/>
    </location>
</feature>
<dbReference type="GO" id="GO:0000155">
    <property type="term" value="F:phosphorelay sensor kinase activity"/>
    <property type="evidence" value="ECO:0007669"/>
    <property type="project" value="InterPro"/>
</dbReference>
<evidence type="ECO:0000256" key="6">
    <source>
        <dbReference type="ARBA" id="ARBA00022679"/>
    </source>
</evidence>
<keyword evidence="10" id="KW-0067">ATP-binding</keyword>
<evidence type="ECO:0000256" key="12">
    <source>
        <dbReference type="ARBA" id="ARBA00023012"/>
    </source>
</evidence>
<evidence type="ECO:0000256" key="7">
    <source>
        <dbReference type="ARBA" id="ARBA00022692"/>
    </source>
</evidence>
<comment type="caution">
    <text evidence="15">The sequence shown here is derived from an EMBL/GenBank/DDBJ whole genome shotgun (WGS) entry which is preliminary data.</text>
</comment>
<proteinExistence type="predicted"/>
<dbReference type="InterPro" id="IPR036890">
    <property type="entry name" value="HATPase_C_sf"/>
</dbReference>
<dbReference type="PANTHER" id="PTHR45528:SF1">
    <property type="entry name" value="SENSOR HISTIDINE KINASE CPXA"/>
    <property type="match status" value="1"/>
</dbReference>
<dbReference type="InterPro" id="IPR050398">
    <property type="entry name" value="HssS/ArlS-like"/>
</dbReference>
<evidence type="ECO:0000256" key="4">
    <source>
        <dbReference type="ARBA" id="ARBA00022475"/>
    </source>
</evidence>
<dbReference type="GO" id="GO:0005524">
    <property type="term" value="F:ATP binding"/>
    <property type="evidence" value="ECO:0007669"/>
    <property type="project" value="UniProtKB-KW"/>
</dbReference>
<protein>
    <recommendedName>
        <fullName evidence="3">histidine kinase</fullName>
        <ecNumber evidence="3">2.7.13.3</ecNumber>
    </recommendedName>
</protein>
<keyword evidence="7" id="KW-0812">Transmembrane</keyword>